<comment type="caution">
    <text evidence="1">The sequence shown here is derived from an EMBL/GenBank/DDBJ whole genome shotgun (WGS) entry which is preliminary data.</text>
</comment>
<dbReference type="Proteomes" id="UP001250214">
    <property type="component" value="Unassembled WGS sequence"/>
</dbReference>
<gene>
    <name evidence="1" type="ORF">RIF23_05000</name>
</gene>
<evidence type="ECO:0000313" key="2">
    <source>
        <dbReference type="Proteomes" id="UP001250214"/>
    </source>
</evidence>
<sequence>MTGRPPMFGEVHKDKNLWKRLVRQVEGVTDERVLISSEFFSEAKAGKVRRIVKDMGGDQVHIVVTLRPLSKVLPAQWQQYVQSGLRVGYEEWLDGLFNKPPYTWPSPTFWRRHHQAELVERWARVVGPENTTVIAIDDSDREMLLRSFENLLDLPENFLVPDESQGNRSLSYGETELLRNFNIQFKGSGWRKRLYGPYVRRGAVRTMKTAYQPPRDEAVIPTPEWAVQRAAKLGAESAETIASLGVRVVGDLTVLEEFPEGRVGTPDPVPKVDSRAAAHAVFGAIAASGDQHPESVPLQKRRLAYVSTRELTQELRERCVKKIRSRFQRSTKKKA</sequence>
<keyword evidence="2" id="KW-1185">Reference proteome</keyword>
<dbReference type="EMBL" id="JAVLVT010000001">
    <property type="protein sequence ID" value="MDS1269647.1"/>
    <property type="molecule type" value="Genomic_DNA"/>
</dbReference>
<organism evidence="1 2">
    <name type="scientific">Lipingzhangella rawalii</name>
    <dbReference type="NCBI Taxonomy" id="2055835"/>
    <lineage>
        <taxon>Bacteria</taxon>
        <taxon>Bacillati</taxon>
        <taxon>Actinomycetota</taxon>
        <taxon>Actinomycetes</taxon>
        <taxon>Streptosporangiales</taxon>
        <taxon>Nocardiopsidaceae</taxon>
        <taxon>Lipingzhangella</taxon>
    </lineage>
</organism>
<name>A0ABU2H2X6_9ACTN</name>
<proteinExistence type="predicted"/>
<dbReference type="RefSeq" id="WP_310911105.1">
    <property type="nucleotide sequence ID" value="NZ_JAVLVT010000001.1"/>
</dbReference>
<reference evidence="2" key="1">
    <citation type="submission" date="2023-07" db="EMBL/GenBank/DDBJ databases">
        <title>Novel species in the genus Lipingzhangella isolated from Sambhar Salt Lake.</title>
        <authorList>
            <person name="Jiya N."/>
            <person name="Kajale S."/>
            <person name="Sharma A."/>
        </authorList>
    </citation>
    <scope>NUCLEOTIDE SEQUENCE [LARGE SCALE GENOMIC DNA]</scope>
    <source>
        <strain evidence="2">LS1_29</strain>
    </source>
</reference>
<protein>
    <submittedName>
        <fullName evidence="1">Uncharacterized protein</fullName>
    </submittedName>
</protein>
<accession>A0ABU2H2X6</accession>
<evidence type="ECO:0000313" key="1">
    <source>
        <dbReference type="EMBL" id="MDS1269647.1"/>
    </source>
</evidence>